<dbReference type="OrthoDB" id="6162243at2759"/>
<keyword evidence="5" id="KW-1185">Reference proteome</keyword>
<evidence type="ECO:0000313" key="4">
    <source>
        <dbReference type="EMBL" id="KAH3821447.1"/>
    </source>
</evidence>
<dbReference type="SMART" id="SM00034">
    <property type="entry name" value="CLECT"/>
    <property type="match status" value="1"/>
</dbReference>
<organism evidence="4 5">
    <name type="scientific">Dreissena polymorpha</name>
    <name type="common">Zebra mussel</name>
    <name type="synonym">Mytilus polymorpha</name>
    <dbReference type="NCBI Taxonomy" id="45954"/>
    <lineage>
        <taxon>Eukaryota</taxon>
        <taxon>Metazoa</taxon>
        <taxon>Spiralia</taxon>
        <taxon>Lophotrochozoa</taxon>
        <taxon>Mollusca</taxon>
        <taxon>Bivalvia</taxon>
        <taxon>Autobranchia</taxon>
        <taxon>Heteroconchia</taxon>
        <taxon>Euheterodonta</taxon>
        <taxon>Imparidentia</taxon>
        <taxon>Neoheterodontei</taxon>
        <taxon>Myida</taxon>
        <taxon>Dreissenoidea</taxon>
        <taxon>Dreissenidae</taxon>
        <taxon>Dreissena</taxon>
    </lineage>
</organism>
<name>A0A9D4GX01_DREPO</name>
<dbReference type="SUPFAM" id="SSF56436">
    <property type="entry name" value="C-type lectin-like"/>
    <property type="match status" value="1"/>
</dbReference>
<feature type="chain" id="PRO_5038854806" description="C-type lectin domain-containing protein" evidence="2">
    <location>
        <begin position="20"/>
        <end position="350"/>
    </location>
</feature>
<dbReference type="PANTHER" id="PTHR22803">
    <property type="entry name" value="MANNOSE, PHOSPHOLIPASE, LECTIN RECEPTOR RELATED"/>
    <property type="match status" value="1"/>
</dbReference>
<proteinExistence type="predicted"/>
<accession>A0A9D4GX01</accession>
<dbReference type="InterPro" id="IPR016186">
    <property type="entry name" value="C-type_lectin-like/link_sf"/>
</dbReference>
<sequence length="350" mass="38693">MDTHFSLVVALATFRMSNGDYSCICNYNQDIAVYNETSNSSFLMGHMYEFDCKAAGSPTGMAGWASVLFQHQLGYVQLVDNMEQQSCPGATPIGDDLTTSNPPTIQTTTTEDLTTLLPTTTTPVPTTLPPSTAAPFTSVQTDQSTTATTTQPPTTAAPSTTVMTDQATTTTTSTYLSPVAGVHYGCEETLFLHAASHDSKLFTISQTCYELVREAVSWTDAENDCKSRGGHLVHIENDEQQNKIYEVVKQYHDDHVWIGLNDREHEETFVWSSGNSVNYTHWYPGRKTNLPLNEDCVAMWMDHGGQWEDVHCSPNLLYNAHAYVCEFDAINDMMTTTPDENSLINTDGIM</sequence>
<evidence type="ECO:0000256" key="1">
    <source>
        <dbReference type="SAM" id="MobiDB-lite"/>
    </source>
</evidence>
<feature type="signal peptide" evidence="2">
    <location>
        <begin position="1"/>
        <end position="19"/>
    </location>
</feature>
<keyword evidence="2" id="KW-0732">Signal</keyword>
<dbReference type="InterPro" id="IPR001304">
    <property type="entry name" value="C-type_lectin-like"/>
</dbReference>
<dbReference type="Gene3D" id="3.10.100.10">
    <property type="entry name" value="Mannose-Binding Protein A, subunit A"/>
    <property type="match status" value="1"/>
</dbReference>
<protein>
    <recommendedName>
        <fullName evidence="3">C-type lectin domain-containing protein</fullName>
    </recommendedName>
</protein>
<gene>
    <name evidence="4" type="ORF">DPMN_123211</name>
</gene>
<reference evidence="4" key="1">
    <citation type="journal article" date="2019" name="bioRxiv">
        <title>The Genome of the Zebra Mussel, Dreissena polymorpha: A Resource for Invasive Species Research.</title>
        <authorList>
            <person name="McCartney M.A."/>
            <person name="Auch B."/>
            <person name="Kono T."/>
            <person name="Mallez S."/>
            <person name="Zhang Y."/>
            <person name="Obille A."/>
            <person name="Becker A."/>
            <person name="Abrahante J.E."/>
            <person name="Garbe J."/>
            <person name="Badalamenti J.P."/>
            <person name="Herman A."/>
            <person name="Mangelson H."/>
            <person name="Liachko I."/>
            <person name="Sullivan S."/>
            <person name="Sone E.D."/>
            <person name="Koren S."/>
            <person name="Silverstein K.A.T."/>
            <person name="Beckman K.B."/>
            <person name="Gohl D.M."/>
        </authorList>
    </citation>
    <scope>NUCLEOTIDE SEQUENCE</scope>
    <source>
        <strain evidence="4">Duluth1</strain>
        <tissue evidence="4">Whole animal</tissue>
    </source>
</reference>
<feature type="domain" description="C-type lectin" evidence="3">
    <location>
        <begin position="204"/>
        <end position="318"/>
    </location>
</feature>
<dbReference type="EMBL" id="JAIWYP010000005">
    <property type="protein sequence ID" value="KAH3821447.1"/>
    <property type="molecule type" value="Genomic_DNA"/>
</dbReference>
<dbReference type="CDD" id="cd00037">
    <property type="entry name" value="CLECT"/>
    <property type="match status" value="1"/>
</dbReference>
<dbReference type="InterPro" id="IPR016187">
    <property type="entry name" value="CTDL_fold"/>
</dbReference>
<evidence type="ECO:0000256" key="2">
    <source>
        <dbReference type="SAM" id="SignalP"/>
    </source>
</evidence>
<dbReference type="Pfam" id="PF00059">
    <property type="entry name" value="Lectin_C"/>
    <property type="match status" value="1"/>
</dbReference>
<evidence type="ECO:0000259" key="3">
    <source>
        <dbReference type="PROSITE" id="PS50041"/>
    </source>
</evidence>
<dbReference type="InterPro" id="IPR050111">
    <property type="entry name" value="C-type_lectin/snaclec_domain"/>
</dbReference>
<reference evidence="4" key="2">
    <citation type="submission" date="2020-11" db="EMBL/GenBank/DDBJ databases">
        <authorList>
            <person name="McCartney M.A."/>
            <person name="Auch B."/>
            <person name="Kono T."/>
            <person name="Mallez S."/>
            <person name="Becker A."/>
            <person name="Gohl D.M."/>
            <person name="Silverstein K.A.T."/>
            <person name="Koren S."/>
            <person name="Bechman K.B."/>
            <person name="Herman A."/>
            <person name="Abrahante J.E."/>
            <person name="Garbe J."/>
        </authorList>
    </citation>
    <scope>NUCLEOTIDE SEQUENCE</scope>
    <source>
        <strain evidence="4">Duluth1</strain>
        <tissue evidence="4">Whole animal</tissue>
    </source>
</reference>
<dbReference type="Proteomes" id="UP000828390">
    <property type="component" value="Unassembled WGS sequence"/>
</dbReference>
<dbReference type="PROSITE" id="PS50041">
    <property type="entry name" value="C_TYPE_LECTIN_2"/>
    <property type="match status" value="1"/>
</dbReference>
<feature type="region of interest" description="Disordered" evidence="1">
    <location>
        <begin position="115"/>
        <end position="165"/>
    </location>
</feature>
<dbReference type="AlphaFoldDB" id="A0A9D4GX01"/>
<evidence type="ECO:0000313" key="5">
    <source>
        <dbReference type="Proteomes" id="UP000828390"/>
    </source>
</evidence>
<comment type="caution">
    <text evidence="4">The sequence shown here is derived from an EMBL/GenBank/DDBJ whole genome shotgun (WGS) entry which is preliminary data.</text>
</comment>